<keyword evidence="3" id="KW-0326">Glycosidase</keyword>
<evidence type="ECO:0000313" key="8">
    <source>
        <dbReference type="Proteomes" id="UP001165444"/>
    </source>
</evidence>
<feature type="domain" description="Glycoside hydrolase family 2 catalytic" evidence="5">
    <location>
        <begin position="304"/>
        <end position="466"/>
    </location>
</feature>
<evidence type="ECO:0000259" key="4">
    <source>
        <dbReference type="Pfam" id="PF00703"/>
    </source>
</evidence>
<keyword evidence="2" id="KW-0378">Hydrolase</keyword>
<dbReference type="SUPFAM" id="SSF49785">
    <property type="entry name" value="Galactose-binding domain-like"/>
    <property type="match status" value="1"/>
</dbReference>
<dbReference type="Gene3D" id="3.20.20.80">
    <property type="entry name" value="Glycosidases"/>
    <property type="match status" value="1"/>
</dbReference>
<feature type="domain" description="Glycosyl hydrolases family 2 sugar binding" evidence="6">
    <location>
        <begin position="89"/>
        <end position="157"/>
    </location>
</feature>
<dbReference type="InterPro" id="IPR008979">
    <property type="entry name" value="Galactose-bd-like_sf"/>
</dbReference>
<dbReference type="InterPro" id="IPR017853">
    <property type="entry name" value="GH"/>
</dbReference>
<dbReference type="PROSITE" id="PS00608">
    <property type="entry name" value="GLYCOSYL_HYDROL_F2_2"/>
    <property type="match status" value="1"/>
</dbReference>
<evidence type="ECO:0000313" key="7">
    <source>
        <dbReference type="EMBL" id="MCJ2381848.1"/>
    </source>
</evidence>
<evidence type="ECO:0000259" key="6">
    <source>
        <dbReference type="Pfam" id="PF02837"/>
    </source>
</evidence>
<comment type="similarity">
    <text evidence="1">Belongs to the glycosyl hydrolase 2 family.</text>
</comment>
<dbReference type="Gene3D" id="2.60.40.10">
    <property type="entry name" value="Immunoglobulins"/>
    <property type="match status" value="1"/>
</dbReference>
<evidence type="ECO:0000259" key="5">
    <source>
        <dbReference type="Pfam" id="PF02836"/>
    </source>
</evidence>
<evidence type="ECO:0000256" key="1">
    <source>
        <dbReference type="ARBA" id="ARBA00007401"/>
    </source>
</evidence>
<evidence type="ECO:0000256" key="2">
    <source>
        <dbReference type="ARBA" id="ARBA00022801"/>
    </source>
</evidence>
<sequence length="609" mass="70424">MRKIVLTWVLSISAFLLFASVPREEYPRPQFERTEWINLNGTWSYQIDPSGTGIERNFKESKGFEGNILVPFSPESKLSGVGYTDFIEHLWYQRNIQIPAEWSEKKILLNFGGVYYESEIYVDGKFVDRHFGGSSSFSVDLTDFVKPGNQHSLVLYVKSDLRNRIQPVGKQSTHYSSYGCNYTRTTGIWQTVWMEAVHPKALKSVQVITDVDNAQVIVNPMFYSLGGTRLRAILRDREKVVVQKTIMASESTPLILPVKKAKLWSPESPFLYDLDYEVLDEQGNVIDQVHSYVGMRKIHAEGNLLYLNNEPYYLRMVLDQGYYPESQWTAPSDSALKNDILLSKAIGFNGARLHQKVFEERFHYWADKLGYLTCGEMNSWGLDYNLPIAGSIFMPEWLEVVKRDRNHPSIIMWVPLNEQNNVDKVYFPRFSAQLYDATKLADPTRPVLTNSGGTHYKTDIVSSHLYNQDSVSLYKDLWNEGKLFPGHRFNEDPRVLYNTGSNFRFDNHETRWFVYDGSCPYLFDEFGGVSFNTNQGGWGYGGSATEEEYYKKVASLVNVVLKMYPFIGGYCYTQLTDVELEQNGLYYYDRRPKFDIQKLREIFGKQPEM</sequence>
<dbReference type="InterPro" id="IPR051913">
    <property type="entry name" value="GH2_Domain-Containing"/>
</dbReference>
<gene>
    <name evidence="7" type="ORF">MUN53_14745</name>
</gene>
<proteinExistence type="inferred from homology"/>
<dbReference type="Pfam" id="PF02836">
    <property type="entry name" value="Glyco_hydro_2_C"/>
    <property type="match status" value="1"/>
</dbReference>
<dbReference type="Pfam" id="PF02837">
    <property type="entry name" value="Glyco_hydro_2_N"/>
    <property type="match status" value="1"/>
</dbReference>
<dbReference type="PANTHER" id="PTHR42732">
    <property type="entry name" value="BETA-GALACTOSIDASE"/>
    <property type="match status" value="1"/>
</dbReference>
<dbReference type="Pfam" id="PF00703">
    <property type="entry name" value="Glyco_hydro_2"/>
    <property type="match status" value="1"/>
</dbReference>
<reference evidence="7 8" key="1">
    <citation type="submission" date="2022-03" db="EMBL/GenBank/DDBJ databases">
        <title>Parabacteroides sp. nov. isolated from swine feces.</title>
        <authorList>
            <person name="Bak J.E."/>
        </authorList>
    </citation>
    <scope>NUCLEOTIDE SEQUENCE [LARGE SCALE GENOMIC DNA]</scope>
    <source>
        <strain evidence="7 8">AGMB00274</strain>
    </source>
</reference>
<dbReference type="InterPro" id="IPR006103">
    <property type="entry name" value="Glyco_hydro_2_cat"/>
</dbReference>
<name>A0ABT0C4B5_9BACT</name>
<accession>A0ABT0C4B5</accession>
<dbReference type="InterPro" id="IPR006104">
    <property type="entry name" value="Glyco_hydro_2_N"/>
</dbReference>
<dbReference type="Proteomes" id="UP001165444">
    <property type="component" value="Unassembled WGS sequence"/>
</dbReference>
<organism evidence="7 8">
    <name type="scientific">Parabacteroides faecalis</name>
    <dbReference type="NCBI Taxonomy" id="2924040"/>
    <lineage>
        <taxon>Bacteria</taxon>
        <taxon>Pseudomonadati</taxon>
        <taxon>Bacteroidota</taxon>
        <taxon>Bacteroidia</taxon>
        <taxon>Bacteroidales</taxon>
        <taxon>Tannerellaceae</taxon>
        <taxon>Parabacteroides</taxon>
    </lineage>
</organism>
<comment type="caution">
    <text evidence="7">The sequence shown here is derived from an EMBL/GenBank/DDBJ whole genome shotgun (WGS) entry which is preliminary data.</text>
</comment>
<dbReference type="InterPro" id="IPR006102">
    <property type="entry name" value="Ig-like_GH2"/>
</dbReference>
<dbReference type="PANTHER" id="PTHR42732:SF3">
    <property type="entry name" value="HYDROLASE"/>
    <property type="match status" value="1"/>
</dbReference>
<dbReference type="InterPro" id="IPR013783">
    <property type="entry name" value="Ig-like_fold"/>
</dbReference>
<protein>
    <submittedName>
        <fullName evidence="7">Beta-glucuronidase</fullName>
    </submittedName>
</protein>
<dbReference type="SUPFAM" id="SSF49303">
    <property type="entry name" value="beta-Galactosidase/glucuronidase domain"/>
    <property type="match status" value="1"/>
</dbReference>
<evidence type="ECO:0000256" key="3">
    <source>
        <dbReference type="ARBA" id="ARBA00023295"/>
    </source>
</evidence>
<dbReference type="SUPFAM" id="SSF51445">
    <property type="entry name" value="(Trans)glycosidases"/>
    <property type="match status" value="1"/>
</dbReference>
<dbReference type="Gene3D" id="2.60.120.260">
    <property type="entry name" value="Galactose-binding domain-like"/>
    <property type="match status" value="1"/>
</dbReference>
<dbReference type="InterPro" id="IPR023232">
    <property type="entry name" value="Glyco_hydro_2_AS"/>
</dbReference>
<dbReference type="InterPro" id="IPR036156">
    <property type="entry name" value="Beta-gal/glucu_dom_sf"/>
</dbReference>
<dbReference type="EMBL" id="JAKZMM010000045">
    <property type="protein sequence ID" value="MCJ2381848.1"/>
    <property type="molecule type" value="Genomic_DNA"/>
</dbReference>
<feature type="domain" description="Glycoside hydrolase family 2 immunoglobulin-like beta-sandwich" evidence="4">
    <location>
        <begin position="204"/>
        <end position="296"/>
    </location>
</feature>
<keyword evidence="8" id="KW-1185">Reference proteome</keyword>
<dbReference type="RefSeq" id="WP_243326284.1">
    <property type="nucleotide sequence ID" value="NZ_JAKZMM010000045.1"/>
</dbReference>